<dbReference type="InterPro" id="IPR002549">
    <property type="entry name" value="AI-2E-like"/>
</dbReference>
<evidence type="ECO:0000256" key="6">
    <source>
        <dbReference type="ARBA" id="ARBA00022989"/>
    </source>
</evidence>
<comment type="similarity">
    <text evidence="2">Belongs to the autoinducer-2 exporter (AI-2E) (TC 2.A.86) family.</text>
</comment>
<feature type="transmembrane region" description="Helical" evidence="8">
    <location>
        <begin position="7"/>
        <end position="24"/>
    </location>
</feature>
<proteinExistence type="inferred from homology"/>
<accession>I4EMS9</accession>
<dbReference type="OrthoDB" id="9793390at2"/>
<dbReference type="AlphaFoldDB" id="I4EMS9"/>
<keyword evidence="7 8" id="KW-0472">Membrane</keyword>
<keyword evidence="10" id="KW-1185">Reference proteome</keyword>
<evidence type="ECO:0000256" key="4">
    <source>
        <dbReference type="ARBA" id="ARBA00022475"/>
    </source>
</evidence>
<feature type="transmembrane region" description="Helical" evidence="8">
    <location>
        <begin position="141"/>
        <end position="161"/>
    </location>
</feature>
<evidence type="ECO:0000256" key="1">
    <source>
        <dbReference type="ARBA" id="ARBA00004651"/>
    </source>
</evidence>
<sequence>MIVIRISSRAAVAAVLTVALLWLAVEFSTIVVVLFLAILLAVAVAPLATRLHAVGIPRGLAILLVYLVVVIVFIGAMALLIPLIVNEVDQLAVALPAYAAELRQMNLPFEIPNLLSTETITSRLSSILLRASSIALRTGEVLITVVVTAVISYFLAVDVGMTERMVRRLVPARHRARVLAIGHTIAIRLGEWLRAQLLIAFVFGAAMTAGMLVMGLPYALSIGLLGAVVEVIPYVGGLVTVTLASLVALTVNPWLVPAVIIWYLIVTNVEAHILAPAIMGRMIGLQPVLVIIALFIGGKVYGLLGALLAVPVVVIIQVLLDELYVTEPVPQVEVHQPPETERRRARRIAASIVRGAITHGRQPSSREPT</sequence>
<dbReference type="EMBL" id="CAGS01000612">
    <property type="protein sequence ID" value="CCF85992.1"/>
    <property type="molecule type" value="Genomic_DNA"/>
</dbReference>
<evidence type="ECO:0008006" key="11">
    <source>
        <dbReference type="Google" id="ProtNLM"/>
    </source>
</evidence>
<evidence type="ECO:0000256" key="3">
    <source>
        <dbReference type="ARBA" id="ARBA00022448"/>
    </source>
</evidence>
<protein>
    <recommendedName>
        <fullName evidence="11">Permease</fullName>
    </recommendedName>
</protein>
<keyword evidence="4" id="KW-1003">Cell membrane</keyword>
<dbReference type="GO" id="GO:0005886">
    <property type="term" value="C:plasma membrane"/>
    <property type="evidence" value="ECO:0007669"/>
    <property type="project" value="UniProtKB-SubCell"/>
</dbReference>
<keyword evidence="3" id="KW-0813">Transport</keyword>
<feature type="transmembrane region" description="Helical" evidence="8">
    <location>
        <begin position="30"/>
        <end position="48"/>
    </location>
</feature>
<evidence type="ECO:0000256" key="2">
    <source>
        <dbReference type="ARBA" id="ARBA00009773"/>
    </source>
</evidence>
<dbReference type="PANTHER" id="PTHR21716:SF53">
    <property type="entry name" value="PERMEASE PERM-RELATED"/>
    <property type="match status" value="1"/>
</dbReference>
<keyword evidence="6 8" id="KW-1133">Transmembrane helix</keyword>
<feature type="transmembrane region" description="Helical" evidence="8">
    <location>
        <begin position="232"/>
        <end position="265"/>
    </location>
</feature>
<evidence type="ECO:0000313" key="9">
    <source>
        <dbReference type="EMBL" id="CCF85992.1"/>
    </source>
</evidence>
<dbReference type="RefSeq" id="WP_008481429.1">
    <property type="nucleotide sequence ID" value="NZ_CAGS01000612.1"/>
</dbReference>
<dbReference type="Proteomes" id="UP000004221">
    <property type="component" value="Unassembled WGS sequence"/>
</dbReference>
<evidence type="ECO:0000256" key="7">
    <source>
        <dbReference type="ARBA" id="ARBA00023136"/>
    </source>
</evidence>
<evidence type="ECO:0000256" key="5">
    <source>
        <dbReference type="ARBA" id="ARBA00022692"/>
    </source>
</evidence>
<gene>
    <name evidence="9" type="ORF">NITHO_650003</name>
</gene>
<feature type="transmembrane region" description="Helical" evidence="8">
    <location>
        <begin position="197"/>
        <end position="220"/>
    </location>
</feature>
<evidence type="ECO:0000313" key="10">
    <source>
        <dbReference type="Proteomes" id="UP000004221"/>
    </source>
</evidence>
<evidence type="ECO:0000256" key="8">
    <source>
        <dbReference type="SAM" id="Phobius"/>
    </source>
</evidence>
<dbReference type="GO" id="GO:0055085">
    <property type="term" value="P:transmembrane transport"/>
    <property type="evidence" value="ECO:0007669"/>
    <property type="project" value="TreeGrafter"/>
</dbReference>
<dbReference type="PANTHER" id="PTHR21716">
    <property type="entry name" value="TRANSMEMBRANE PROTEIN"/>
    <property type="match status" value="1"/>
</dbReference>
<name>I4EMS9_9BACT</name>
<comment type="caution">
    <text evidence="9">The sequence shown here is derived from an EMBL/GenBank/DDBJ whole genome shotgun (WGS) entry which is preliminary data.</text>
</comment>
<reference evidence="9 10" key="1">
    <citation type="journal article" date="2012" name="ISME J.">
        <title>Nitrification expanded: discovery, physiology and genomics of a nitrite-oxidizing bacterium from the phylum Chloroflexi.</title>
        <authorList>
            <person name="Sorokin D.Y."/>
            <person name="Lucker S."/>
            <person name="Vejmelkova D."/>
            <person name="Kostrikina N.A."/>
            <person name="Kleerebezem R."/>
            <person name="Rijpstra W.I."/>
            <person name="Damste J.S."/>
            <person name="Le Paslier D."/>
            <person name="Muyzer G."/>
            <person name="Wagner M."/>
            <person name="van Loosdrecht M.C."/>
            <person name="Daims H."/>
        </authorList>
    </citation>
    <scope>NUCLEOTIDE SEQUENCE [LARGE SCALE GENOMIC DNA]</scope>
    <source>
        <strain evidence="10">none</strain>
    </source>
</reference>
<organism evidence="9 10">
    <name type="scientific">Nitrolancea hollandica Lb</name>
    <dbReference type="NCBI Taxonomy" id="1129897"/>
    <lineage>
        <taxon>Bacteria</taxon>
        <taxon>Pseudomonadati</taxon>
        <taxon>Thermomicrobiota</taxon>
        <taxon>Thermomicrobia</taxon>
        <taxon>Sphaerobacterales</taxon>
        <taxon>Sphaerobacterineae</taxon>
        <taxon>Sphaerobacteraceae</taxon>
        <taxon>Nitrolancea</taxon>
    </lineage>
</organism>
<comment type="subcellular location">
    <subcellularLocation>
        <location evidence="1">Cell membrane</location>
        <topology evidence="1">Multi-pass membrane protein</topology>
    </subcellularLocation>
</comment>
<feature type="transmembrane region" description="Helical" evidence="8">
    <location>
        <begin position="60"/>
        <end position="85"/>
    </location>
</feature>
<keyword evidence="5 8" id="KW-0812">Transmembrane</keyword>
<dbReference type="Pfam" id="PF01594">
    <property type="entry name" value="AI-2E_transport"/>
    <property type="match status" value="1"/>
</dbReference>